<dbReference type="InterPro" id="IPR022700">
    <property type="entry name" value="CLIP"/>
</dbReference>
<dbReference type="Gene3D" id="3.30.1640.30">
    <property type="match status" value="1"/>
</dbReference>
<evidence type="ECO:0000256" key="12">
    <source>
        <dbReference type="RuleBase" id="RU366078"/>
    </source>
</evidence>
<dbReference type="STRING" id="7168.A0A182N5C2"/>
<dbReference type="SMART" id="SM00680">
    <property type="entry name" value="CLIP"/>
    <property type="match status" value="1"/>
</dbReference>
<dbReference type="GO" id="GO:0045087">
    <property type="term" value="P:innate immune response"/>
    <property type="evidence" value="ECO:0007669"/>
    <property type="project" value="UniProtKB-KW"/>
</dbReference>
<protein>
    <recommendedName>
        <fullName evidence="12">CLIP domain-containing serine protease</fullName>
        <ecNumber evidence="12">3.4.21.-</ecNumber>
    </recommendedName>
</protein>
<dbReference type="Proteomes" id="UP000075884">
    <property type="component" value="Unassembled WGS sequence"/>
</dbReference>
<dbReference type="InterPro" id="IPR001254">
    <property type="entry name" value="Trypsin_dom"/>
</dbReference>
<dbReference type="Pfam" id="PF12032">
    <property type="entry name" value="CLIP"/>
    <property type="match status" value="1"/>
</dbReference>
<keyword evidence="16" id="KW-1185">Reference proteome</keyword>
<keyword evidence="8" id="KW-0391">Immunity</keyword>
<feature type="chain" id="PRO_5023976185" description="CLIP domain-containing serine protease" evidence="12">
    <location>
        <begin position="21"/>
        <end position="354"/>
    </location>
</feature>
<dbReference type="PRINTS" id="PR00722">
    <property type="entry name" value="CHYMOTRYPSIN"/>
</dbReference>
<dbReference type="VEuPathDB" id="VectorBase:ADIR002841"/>
<dbReference type="Pfam" id="PF00089">
    <property type="entry name" value="Trypsin"/>
    <property type="match status" value="1"/>
</dbReference>
<feature type="domain" description="Peptidase S1" evidence="13">
    <location>
        <begin position="116"/>
        <end position="354"/>
    </location>
</feature>
<evidence type="ECO:0000256" key="2">
    <source>
        <dbReference type="ARBA" id="ARBA00022525"/>
    </source>
</evidence>
<evidence type="ECO:0000313" key="15">
    <source>
        <dbReference type="EnsemblMetazoa" id="ADIR002841-PA"/>
    </source>
</evidence>
<dbReference type="SMART" id="SM00020">
    <property type="entry name" value="Tryp_SPc"/>
    <property type="match status" value="1"/>
</dbReference>
<evidence type="ECO:0000256" key="10">
    <source>
        <dbReference type="ARBA" id="ARBA00023180"/>
    </source>
</evidence>
<dbReference type="EnsemblMetazoa" id="ADIR002841-RA">
    <property type="protein sequence ID" value="ADIR002841-PA"/>
    <property type="gene ID" value="ADIR002841"/>
</dbReference>
<proteinExistence type="inferred from homology"/>
<sequence>MLLARLIGLSLLVTVQTVPALDIGESCVTPKDEPGKYILFRECASLVALYLKPNLLPSEREFVMNSKCGQLNRKALLCCANPDTIESPTTPSSADAGEKALLLESPNCDIHNANRLYGGPITQVDEFPWTVLLEYHEGDSVFGYHCGIPRPWKLYRVRLGEWDLSENKYRDEDYYTDPPIDLGIEKTITHSDYELGEPNKNNDIALIRLNRTVHFSDTVQPICLPSTSLRNHTHVDYIASVAGWGKTETTSASERKLRMTQRVTTLEECNTIYKFVIRTGVSLKQTHLCAGRINLRDTCCADSGGPLMRSFSGISGTWSLVGVDNFGAEKCGSSKMPRVYTNVNKLIDWIGENR</sequence>
<dbReference type="AlphaFoldDB" id="A0A182N5C2"/>
<reference evidence="15" key="2">
    <citation type="submission" date="2020-05" db="UniProtKB">
        <authorList>
            <consortium name="EnsemblMetazoa"/>
        </authorList>
    </citation>
    <scope>IDENTIFICATION</scope>
    <source>
        <strain evidence="15">WRAIR2</strain>
    </source>
</reference>
<evidence type="ECO:0000256" key="1">
    <source>
        <dbReference type="ARBA" id="ARBA00004613"/>
    </source>
</evidence>
<reference evidence="16" key="1">
    <citation type="submission" date="2013-03" db="EMBL/GenBank/DDBJ databases">
        <title>The Genome Sequence of Anopheles dirus WRAIR2.</title>
        <authorList>
            <consortium name="The Broad Institute Genomics Platform"/>
            <person name="Neafsey D.E."/>
            <person name="Walton C."/>
            <person name="Walker B."/>
            <person name="Young S.K."/>
            <person name="Zeng Q."/>
            <person name="Gargeya S."/>
            <person name="Fitzgerald M."/>
            <person name="Haas B."/>
            <person name="Abouelleil A."/>
            <person name="Allen A.W."/>
            <person name="Alvarado L."/>
            <person name="Arachchi H.M."/>
            <person name="Berlin A.M."/>
            <person name="Chapman S.B."/>
            <person name="Gainer-Dewar J."/>
            <person name="Goldberg J."/>
            <person name="Griggs A."/>
            <person name="Gujja S."/>
            <person name="Hansen M."/>
            <person name="Howarth C."/>
            <person name="Imamovic A."/>
            <person name="Ireland A."/>
            <person name="Larimer J."/>
            <person name="McCowan C."/>
            <person name="Murphy C."/>
            <person name="Pearson M."/>
            <person name="Poon T.W."/>
            <person name="Priest M."/>
            <person name="Roberts A."/>
            <person name="Saif S."/>
            <person name="Shea T."/>
            <person name="Sisk P."/>
            <person name="Sykes S."/>
            <person name="Wortman J."/>
            <person name="Nusbaum C."/>
            <person name="Birren B."/>
        </authorList>
    </citation>
    <scope>NUCLEOTIDE SEQUENCE [LARGE SCALE GENOMIC DNA]</scope>
    <source>
        <strain evidence="16">WRAIR2</strain>
    </source>
</reference>
<name>A0A182N5C2_9DIPT</name>
<keyword evidence="7 12" id="KW-0720">Serine protease</keyword>
<dbReference type="GO" id="GO:0005576">
    <property type="term" value="C:extracellular region"/>
    <property type="evidence" value="ECO:0007669"/>
    <property type="project" value="UniProtKB-SubCell"/>
</dbReference>
<evidence type="ECO:0000256" key="7">
    <source>
        <dbReference type="ARBA" id="ARBA00022825"/>
    </source>
</evidence>
<keyword evidence="6 12" id="KW-0378">Hydrolase</keyword>
<dbReference type="InterPro" id="IPR038565">
    <property type="entry name" value="CLIP_sf"/>
</dbReference>
<evidence type="ECO:0000313" key="16">
    <source>
        <dbReference type="Proteomes" id="UP000075884"/>
    </source>
</evidence>
<dbReference type="CDD" id="cd00190">
    <property type="entry name" value="Tryp_SPc"/>
    <property type="match status" value="1"/>
</dbReference>
<keyword evidence="10" id="KW-0325">Glycoprotein</keyword>
<comment type="subcellular location">
    <subcellularLocation>
        <location evidence="1 12">Secreted</location>
    </subcellularLocation>
</comment>
<evidence type="ECO:0000259" key="14">
    <source>
        <dbReference type="PROSITE" id="PS51888"/>
    </source>
</evidence>
<evidence type="ECO:0000256" key="6">
    <source>
        <dbReference type="ARBA" id="ARBA00022801"/>
    </source>
</evidence>
<dbReference type="Gene3D" id="2.40.10.10">
    <property type="entry name" value="Trypsin-like serine proteases"/>
    <property type="match status" value="2"/>
</dbReference>
<dbReference type="SUPFAM" id="SSF50494">
    <property type="entry name" value="Trypsin-like serine proteases"/>
    <property type="match status" value="1"/>
</dbReference>
<dbReference type="InterPro" id="IPR001314">
    <property type="entry name" value="Peptidase_S1A"/>
</dbReference>
<dbReference type="InterPro" id="IPR009003">
    <property type="entry name" value="Peptidase_S1_PA"/>
</dbReference>
<evidence type="ECO:0000256" key="11">
    <source>
        <dbReference type="ARBA" id="ARBA00024195"/>
    </source>
</evidence>
<evidence type="ECO:0000259" key="13">
    <source>
        <dbReference type="PROSITE" id="PS50240"/>
    </source>
</evidence>
<keyword evidence="2 12" id="KW-0964">Secreted</keyword>
<comment type="domain">
    <text evidence="12">The clip domain consists of 35-55 residues which are 'knitted' together usually by 3 conserved disulfide bonds forming a clip-like compact structure.</text>
</comment>
<evidence type="ECO:0000256" key="3">
    <source>
        <dbReference type="ARBA" id="ARBA00022588"/>
    </source>
</evidence>
<dbReference type="InterPro" id="IPR043504">
    <property type="entry name" value="Peptidase_S1_PA_chymotrypsin"/>
</dbReference>
<dbReference type="GO" id="GO:0006508">
    <property type="term" value="P:proteolysis"/>
    <property type="evidence" value="ECO:0007669"/>
    <property type="project" value="UniProtKB-KW"/>
</dbReference>
<evidence type="ECO:0000256" key="9">
    <source>
        <dbReference type="ARBA" id="ARBA00023157"/>
    </source>
</evidence>
<evidence type="ECO:0000256" key="8">
    <source>
        <dbReference type="ARBA" id="ARBA00022859"/>
    </source>
</evidence>
<dbReference type="PROSITE" id="PS50240">
    <property type="entry name" value="TRYPSIN_DOM"/>
    <property type="match status" value="1"/>
</dbReference>
<keyword evidence="4 12" id="KW-0645">Protease</keyword>
<organism evidence="15 16">
    <name type="scientific">Anopheles dirus</name>
    <dbReference type="NCBI Taxonomy" id="7168"/>
    <lineage>
        <taxon>Eukaryota</taxon>
        <taxon>Metazoa</taxon>
        <taxon>Ecdysozoa</taxon>
        <taxon>Arthropoda</taxon>
        <taxon>Hexapoda</taxon>
        <taxon>Insecta</taxon>
        <taxon>Pterygota</taxon>
        <taxon>Neoptera</taxon>
        <taxon>Endopterygota</taxon>
        <taxon>Diptera</taxon>
        <taxon>Nematocera</taxon>
        <taxon>Culicoidea</taxon>
        <taxon>Culicidae</taxon>
        <taxon>Anophelinae</taxon>
        <taxon>Anopheles</taxon>
    </lineage>
</organism>
<evidence type="ECO:0000256" key="4">
    <source>
        <dbReference type="ARBA" id="ARBA00022670"/>
    </source>
</evidence>
<dbReference type="PROSITE" id="PS51888">
    <property type="entry name" value="CLIP"/>
    <property type="match status" value="1"/>
</dbReference>
<dbReference type="EC" id="3.4.21.-" evidence="12"/>
<keyword evidence="5 12" id="KW-0732">Signal</keyword>
<keyword evidence="3" id="KW-0399">Innate immunity</keyword>
<feature type="signal peptide" evidence="12">
    <location>
        <begin position="1"/>
        <end position="20"/>
    </location>
</feature>
<accession>A0A182N5C2</accession>
<dbReference type="InterPro" id="IPR051487">
    <property type="entry name" value="Ser/Thr_Proteases_Immune/Dev"/>
</dbReference>
<keyword evidence="9" id="KW-1015">Disulfide bond</keyword>
<evidence type="ECO:0000256" key="5">
    <source>
        <dbReference type="ARBA" id="ARBA00022729"/>
    </source>
</evidence>
<dbReference type="PANTHER" id="PTHR24256">
    <property type="entry name" value="TRYPTASE-RELATED"/>
    <property type="match status" value="1"/>
</dbReference>
<dbReference type="GO" id="GO:0004252">
    <property type="term" value="F:serine-type endopeptidase activity"/>
    <property type="evidence" value="ECO:0007669"/>
    <property type="project" value="UniProtKB-UniRule"/>
</dbReference>
<comment type="similarity">
    <text evidence="11 12">Belongs to the peptidase S1 family. CLIP subfamily.</text>
</comment>
<feature type="domain" description="Clip" evidence="14">
    <location>
        <begin position="26"/>
        <end position="79"/>
    </location>
</feature>